<name>A0A226WZ94_CABSO</name>
<reference evidence="2" key="1">
    <citation type="submission" date="2017-01" db="EMBL/GenBank/DDBJ databases">
        <title>Genome Analysis of Deinococcus marmoris KOPRI26562.</title>
        <authorList>
            <person name="Kim J.H."/>
            <person name="Oh H.-M."/>
        </authorList>
    </citation>
    <scope>NUCLEOTIDE SEQUENCE [LARGE SCALE GENOMIC DNA]</scope>
    <source>
        <strain evidence="2">PAMC 26633</strain>
    </source>
</reference>
<dbReference type="AlphaFoldDB" id="A0A226WZ94"/>
<protein>
    <submittedName>
        <fullName evidence="1">Uncharacterized protein</fullName>
    </submittedName>
</protein>
<organism evidence="1 2">
    <name type="scientific">Caballeronia sordidicola</name>
    <name type="common">Burkholderia sordidicola</name>
    <dbReference type="NCBI Taxonomy" id="196367"/>
    <lineage>
        <taxon>Bacteria</taxon>
        <taxon>Pseudomonadati</taxon>
        <taxon>Pseudomonadota</taxon>
        <taxon>Betaproteobacteria</taxon>
        <taxon>Burkholderiales</taxon>
        <taxon>Burkholderiaceae</taxon>
        <taxon>Caballeronia</taxon>
    </lineage>
</organism>
<evidence type="ECO:0000313" key="2">
    <source>
        <dbReference type="Proteomes" id="UP000214720"/>
    </source>
</evidence>
<dbReference type="EMBL" id="MTHB01000123">
    <property type="protein sequence ID" value="OXC76515.1"/>
    <property type="molecule type" value="Genomic_DNA"/>
</dbReference>
<sequence>MVCVICSMKRAACGSTIDVAMTGILEFPATWQQCRET</sequence>
<evidence type="ECO:0000313" key="1">
    <source>
        <dbReference type="EMBL" id="OXC76515.1"/>
    </source>
</evidence>
<comment type="caution">
    <text evidence="1">The sequence shown here is derived from an EMBL/GenBank/DDBJ whole genome shotgun (WGS) entry which is preliminary data.</text>
</comment>
<accession>A0A226WZ94</accession>
<proteinExistence type="predicted"/>
<dbReference type="Proteomes" id="UP000214720">
    <property type="component" value="Unassembled WGS sequence"/>
</dbReference>
<gene>
    <name evidence="1" type="ORF">BSU04_21100</name>
</gene>